<dbReference type="VEuPathDB" id="FungiDB:CC77DRAFT_961331"/>
<sequence length="369" mass="41230">MRSFSLFLVGLASAANISEISPFVRPSFPISTIDNDGTHAGRYDVRKTMVWLDEENPENLNSYCYFYWLTTTCGRKFHTMLAPNFFRGETTGIFRVEDLQKFSSTGATAFAPGTGSTEFLNFRSEIQNLTSPRGGDNFTDVHISADYAGVKMDVQMTPTGKNLYIGGAGGVTISPKDGGNSNLNDYRTLVPGYSWYWGNPTLKLEGTITVDGEELQIDSDQSRGYFERQWGEFGIAGGHYGYWLYLSNGILIHGWVVGPTVEEPYGIPAWATIWHPNGIHEVLEVDNTTKGLNPWTSEYSGNNYFQDVELNLSQRNASFNIHQVIKNGELGPLPGTKGYNISEAYAQGDGIWENERVTFYGHLEQLSYW</sequence>
<dbReference type="EMBL" id="KV441476">
    <property type="protein sequence ID" value="OAG21840.1"/>
    <property type="molecule type" value="Genomic_DNA"/>
</dbReference>
<proteinExistence type="predicted"/>
<evidence type="ECO:0000313" key="1">
    <source>
        <dbReference type="EMBL" id="OAG21840.1"/>
    </source>
</evidence>
<evidence type="ECO:0008006" key="3">
    <source>
        <dbReference type="Google" id="ProtNLM"/>
    </source>
</evidence>
<gene>
    <name evidence="1" type="ORF">CC77DRAFT_961331</name>
</gene>
<dbReference type="Gene3D" id="2.40.370.10">
    <property type="entry name" value="AttH-like domain"/>
    <property type="match status" value="1"/>
</dbReference>
<dbReference type="Proteomes" id="UP000077248">
    <property type="component" value="Unassembled WGS sequence"/>
</dbReference>
<keyword evidence="2" id="KW-1185">Reference proteome</keyword>
<evidence type="ECO:0000313" key="2">
    <source>
        <dbReference type="Proteomes" id="UP000077248"/>
    </source>
</evidence>
<dbReference type="KEGG" id="aalt:CC77DRAFT_961331"/>
<reference evidence="1 2" key="1">
    <citation type="submission" date="2016-05" db="EMBL/GenBank/DDBJ databases">
        <title>Comparative analysis of secretome profiles of manganese(II)-oxidizing ascomycete fungi.</title>
        <authorList>
            <consortium name="DOE Joint Genome Institute"/>
            <person name="Zeiner C.A."/>
            <person name="Purvine S.O."/>
            <person name="Zink E.M."/>
            <person name="Wu S."/>
            <person name="Pasa-Tolic L."/>
            <person name="Chaput D.L."/>
            <person name="Haridas S."/>
            <person name="Grigoriev I.V."/>
            <person name="Santelli C.M."/>
            <person name="Hansel C.M."/>
        </authorList>
    </citation>
    <scope>NUCLEOTIDE SEQUENCE [LARGE SCALE GENOMIC DNA]</scope>
    <source>
        <strain evidence="1 2">SRC1lrK2f</strain>
    </source>
</reference>
<organism evidence="1 2">
    <name type="scientific">Alternaria alternata</name>
    <name type="common">Alternaria rot fungus</name>
    <name type="synonym">Torula alternata</name>
    <dbReference type="NCBI Taxonomy" id="5599"/>
    <lineage>
        <taxon>Eukaryota</taxon>
        <taxon>Fungi</taxon>
        <taxon>Dikarya</taxon>
        <taxon>Ascomycota</taxon>
        <taxon>Pezizomycotina</taxon>
        <taxon>Dothideomycetes</taxon>
        <taxon>Pleosporomycetidae</taxon>
        <taxon>Pleosporales</taxon>
        <taxon>Pleosporineae</taxon>
        <taxon>Pleosporaceae</taxon>
        <taxon>Alternaria</taxon>
        <taxon>Alternaria sect. Alternaria</taxon>
        <taxon>Alternaria alternata complex</taxon>
    </lineage>
</organism>
<name>A0A177DRK3_ALTAL</name>
<dbReference type="OMA" id="PGYSWYW"/>
<dbReference type="RefSeq" id="XP_018387261.1">
    <property type="nucleotide sequence ID" value="XM_018535619.1"/>
</dbReference>
<dbReference type="SUPFAM" id="SSF159245">
    <property type="entry name" value="AttH-like"/>
    <property type="match status" value="1"/>
</dbReference>
<protein>
    <recommendedName>
        <fullName evidence="3">AttH domain-containing protein</fullName>
    </recommendedName>
</protein>
<dbReference type="GeneID" id="29121213"/>
<dbReference type="AlphaFoldDB" id="A0A177DRK3"/>
<accession>A0A177DRK3</accession>
<dbReference type="InterPro" id="IPR023374">
    <property type="entry name" value="AttH-like_dom_sf"/>
</dbReference>